<evidence type="ECO:0000313" key="2">
    <source>
        <dbReference type="Proteomes" id="UP000008553"/>
    </source>
</evidence>
<sequence length="244" mass="29151">MQEITLEENIMPMPMPIPNTFREHEEFENIHVENTLSPFFELFQLKRNDHGNYIIITDYKLLPKIKKYIFKIIAFLLNDKENEKSPLKNQTQNILNTSGIITQAGKKNDHDVKKQKNAHTTYIQNVEKNYEQVMQIGDKNQHKNLARQEKNVFNENMPNEKYQNIIKEIINNDKINTFEIENVLIVVIRIKKKYQKVEKLEEFIEVLKKIPISSQSEIFLFLNKYMIDIIQIIHDHFKGYLKIF</sequence>
<evidence type="ECO:0000313" key="1">
    <source>
        <dbReference type="EMBL" id="EAA17004.1"/>
    </source>
</evidence>
<protein>
    <submittedName>
        <fullName evidence="1">Uncharacterized protein</fullName>
    </submittedName>
</protein>
<gene>
    <name evidence="1" type="ORF">PY05040</name>
</gene>
<dbReference type="InParanoid" id="Q7REM4"/>
<organism evidence="1 2">
    <name type="scientific">Plasmodium yoelii yoelii</name>
    <dbReference type="NCBI Taxonomy" id="73239"/>
    <lineage>
        <taxon>Eukaryota</taxon>
        <taxon>Sar</taxon>
        <taxon>Alveolata</taxon>
        <taxon>Apicomplexa</taxon>
        <taxon>Aconoidasida</taxon>
        <taxon>Haemosporida</taxon>
        <taxon>Plasmodiidae</taxon>
        <taxon>Plasmodium</taxon>
        <taxon>Plasmodium (Vinckeia)</taxon>
    </lineage>
</organism>
<accession>Q7REM4</accession>
<keyword evidence="2" id="KW-1185">Reference proteome</keyword>
<dbReference type="PaxDb" id="73239-Q7REM4"/>
<dbReference type="EMBL" id="AABL01001577">
    <property type="protein sequence ID" value="EAA17004.1"/>
    <property type="molecule type" value="Genomic_DNA"/>
</dbReference>
<proteinExistence type="predicted"/>
<dbReference type="AlphaFoldDB" id="Q7REM4"/>
<name>Q7REM4_PLAYO</name>
<reference evidence="1 2" key="1">
    <citation type="journal article" date="2002" name="Nature">
        <title>Genome sequence and comparative analysis of the model rodent malaria parasite Plasmodium yoelii yoelii.</title>
        <authorList>
            <person name="Carlton J.M."/>
            <person name="Angiuoli S.V."/>
            <person name="Suh B.B."/>
            <person name="Kooij T.W."/>
            <person name="Pertea M."/>
            <person name="Silva J.C."/>
            <person name="Ermolaeva M.D."/>
            <person name="Allen J.E."/>
            <person name="Selengut J.D."/>
            <person name="Koo H.L."/>
            <person name="Peterson J.D."/>
            <person name="Pop M."/>
            <person name="Kosack D.S."/>
            <person name="Shumway M.F."/>
            <person name="Bidwell S.L."/>
            <person name="Shallom S.J."/>
            <person name="van Aken S.E."/>
            <person name="Riedmuller S.B."/>
            <person name="Feldblyum T.V."/>
            <person name="Cho J.K."/>
            <person name="Quackenbush J."/>
            <person name="Sedegah M."/>
            <person name="Shoaibi A."/>
            <person name="Cummings L.M."/>
            <person name="Florens L."/>
            <person name="Yates J.R."/>
            <person name="Raine J.D."/>
            <person name="Sinden R.E."/>
            <person name="Harris M.A."/>
            <person name="Cunningham D.A."/>
            <person name="Preiser P.R."/>
            <person name="Bergman L.W."/>
            <person name="Vaidya A.B."/>
            <person name="van Lin L.H."/>
            <person name="Janse C.J."/>
            <person name="Waters A.P."/>
            <person name="Smith H.O."/>
            <person name="White O.R."/>
            <person name="Salzberg S.L."/>
            <person name="Venter J.C."/>
            <person name="Fraser C.M."/>
            <person name="Hoffman S.L."/>
            <person name="Gardner M.J."/>
            <person name="Carucci D.J."/>
        </authorList>
    </citation>
    <scope>NUCLEOTIDE SEQUENCE [LARGE SCALE GENOMIC DNA]</scope>
    <source>
        <strain evidence="1 2">17XNL</strain>
    </source>
</reference>
<dbReference type="STRING" id="73239.Q7REM4"/>
<comment type="caution">
    <text evidence="1">The sequence shown here is derived from an EMBL/GenBank/DDBJ whole genome shotgun (WGS) entry which is preliminary data.</text>
</comment>
<dbReference type="Proteomes" id="UP000008553">
    <property type="component" value="Unassembled WGS sequence"/>
</dbReference>